<dbReference type="NCBIfam" id="NF005572">
    <property type="entry name" value="PRK07251.1"/>
    <property type="match status" value="1"/>
</dbReference>
<dbReference type="Gene3D" id="3.50.50.60">
    <property type="entry name" value="FAD/NAD(P)-binding domain"/>
    <property type="match status" value="2"/>
</dbReference>
<dbReference type="AlphaFoldDB" id="G5KG72"/>
<evidence type="ECO:0000256" key="3">
    <source>
        <dbReference type="ARBA" id="ARBA00022630"/>
    </source>
</evidence>
<dbReference type="PRINTS" id="PR00411">
    <property type="entry name" value="PNDRDTASEI"/>
</dbReference>
<evidence type="ECO:0000259" key="10">
    <source>
        <dbReference type="Pfam" id="PF02852"/>
    </source>
</evidence>
<keyword evidence="5" id="KW-0521">NADP</keyword>
<dbReference type="InterPro" id="IPR029752">
    <property type="entry name" value="D-isomer_DH_CS1"/>
</dbReference>
<keyword evidence="8 9" id="KW-0676">Redox-active center</keyword>
<evidence type="ECO:0000256" key="7">
    <source>
        <dbReference type="ARBA" id="ARBA00023157"/>
    </source>
</evidence>
<evidence type="ECO:0000256" key="4">
    <source>
        <dbReference type="ARBA" id="ARBA00022827"/>
    </source>
</evidence>
<dbReference type="InterPro" id="IPR004099">
    <property type="entry name" value="Pyr_nucl-diS_OxRdtase_dimer"/>
</dbReference>
<evidence type="ECO:0000256" key="9">
    <source>
        <dbReference type="RuleBase" id="RU003691"/>
    </source>
</evidence>
<dbReference type="GO" id="GO:0016668">
    <property type="term" value="F:oxidoreductase activity, acting on a sulfur group of donors, NAD(P) as acceptor"/>
    <property type="evidence" value="ECO:0007669"/>
    <property type="project" value="InterPro"/>
</dbReference>
<reference evidence="12 13" key="1">
    <citation type="journal article" date="2014" name="Int. J. Syst. Evol. Microbiol.">
        <title>Phylogenomics and the dynamic genome evolution of the genus Streptococcus.</title>
        <authorList>
            <consortium name="The Broad Institute Genome Sequencing Platform"/>
            <person name="Richards V.P."/>
            <person name="Palmer S.R."/>
            <person name="Pavinski Bitar P.D."/>
            <person name="Qin X."/>
            <person name="Weinstock G.M."/>
            <person name="Highlander S.K."/>
            <person name="Town C.D."/>
            <person name="Burne R.A."/>
            <person name="Stanhope M.J."/>
        </authorList>
    </citation>
    <scope>NUCLEOTIDE SEQUENCE [LARGE SCALE GENOMIC DNA]</scope>
    <source>
        <strain evidence="12 13">2285-97</strain>
    </source>
</reference>
<evidence type="ECO:0000256" key="5">
    <source>
        <dbReference type="ARBA" id="ARBA00022857"/>
    </source>
</evidence>
<organism evidence="12 13">
    <name type="scientific">Streptococcus urinalis 2285-97</name>
    <dbReference type="NCBI Taxonomy" id="764291"/>
    <lineage>
        <taxon>Bacteria</taxon>
        <taxon>Bacillati</taxon>
        <taxon>Bacillota</taxon>
        <taxon>Bacilli</taxon>
        <taxon>Lactobacillales</taxon>
        <taxon>Streptococcaceae</taxon>
        <taxon>Streptococcus</taxon>
    </lineage>
</organism>
<dbReference type="PRINTS" id="PR00368">
    <property type="entry name" value="FADPNR"/>
</dbReference>
<dbReference type="InterPro" id="IPR023753">
    <property type="entry name" value="FAD/NAD-binding_dom"/>
</dbReference>
<proteinExistence type="inferred from homology"/>
<feature type="domain" description="Pyridine nucleotide-disulphide oxidoreductase dimerisation" evidence="10">
    <location>
        <begin position="291"/>
        <end position="397"/>
    </location>
</feature>
<dbReference type="InterPro" id="IPR036188">
    <property type="entry name" value="FAD/NAD-bd_sf"/>
</dbReference>
<evidence type="ECO:0000256" key="1">
    <source>
        <dbReference type="ARBA" id="ARBA00001974"/>
    </source>
</evidence>
<keyword evidence="13" id="KW-1185">Reference proteome</keyword>
<dbReference type="PROSITE" id="PS00076">
    <property type="entry name" value="PYRIDINE_REDOX_1"/>
    <property type="match status" value="1"/>
</dbReference>
<dbReference type="GO" id="GO:0050660">
    <property type="term" value="F:flavin adenine dinucleotide binding"/>
    <property type="evidence" value="ECO:0007669"/>
    <property type="project" value="TreeGrafter"/>
</dbReference>
<dbReference type="InterPro" id="IPR016156">
    <property type="entry name" value="FAD/NAD-linked_Rdtase_dimer_sf"/>
</dbReference>
<dbReference type="SUPFAM" id="SSF51905">
    <property type="entry name" value="FAD/NAD(P)-binding domain"/>
    <property type="match status" value="1"/>
</dbReference>
<accession>G5KG72</accession>
<keyword evidence="6 9" id="KW-0560">Oxidoreductase</keyword>
<evidence type="ECO:0000313" key="12">
    <source>
        <dbReference type="EMBL" id="EHJ55999.1"/>
    </source>
</evidence>
<evidence type="ECO:0000256" key="8">
    <source>
        <dbReference type="ARBA" id="ARBA00023284"/>
    </source>
</evidence>
<dbReference type="Proteomes" id="UP000005388">
    <property type="component" value="Unassembled WGS sequence"/>
</dbReference>
<dbReference type="Pfam" id="PF02852">
    <property type="entry name" value="Pyr_redox_dim"/>
    <property type="match status" value="1"/>
</dbReference>
<feature type="domain" description="FAD/NAD(P)-binding" evidence="11">
    <location>
        <begin position="3"/>
        <end position="266"/>
    </location>
</feature>
<evidence type="ECO:0000256" key="6">
    <source>
        <dbReference type="ARBA" id="ARBA00023002"/>
    </source>
</evidence>
<protein>
    <submittedName>
        <fullName evidence="12">Pyridine nucleotide-disulfide oxidoreductase, dimerization domain protein</fullName>
    </submittedName>
</protein>
<evidence type="ECO:0000259" key="11">
    <source>
        <dbReference type="Pfam" id="PF07992"/>
    </source>
</evidence>
<dbReference type="eggNOG" id="COG1249">
    <property type="taxonomic scope" value="Bacteria"/>
</dbReference>
<dbReference type="PANTHER" id="PTHR43014:SF4">
    <property type="entry name" value="PYRIDINE NUCLEOTIDE-DISULFIDE OXIDOREDUCTASE RCLA-RELATED"/>
    <property type="match status" value="1"/>
</dbReference>
<dbReference type="Gene3D" id="3.30.390.30">
    <property type="match status" value="1"/>
</dbReference>
<evidence type="ECO:0000313" key="13">
    <source>
        <dbReference type="Proteomes" id="UP000005388"/>
    </source>
</evidence>
<dbReference type="SUPFAM" id="SSF55424">
    <property type="entry name" value="FAD/NAD-linked reductases, dimerisation (C-terminal) domain"/>
    <property type="match status" value="1"/>
</dbReference>
<gene>
    <name evidence="12" type="ORF">STRUR_1233</name>
</gene>
<evidence type="ECO:0000256" key="2">
    <source>
        <dbReference type="ARBA" id="ARBA00007532"/>
    </source>
</evidence>
<sequence length="402" mass="44300">MYGGTCINIGCIPTKTLIHAAETGQDYSTAMAERDSVTSKLRTKNYNMLANADTVDVYTAKASFVSNKVIKLSSETEEKELTSEIIIINTGAISNVLPIPGLKESKHVYDSTEIQTVKEQPKRLGIIGGGNIGLEFGGLYAKLGSQVTVFDTTSRILMREEEDVAELATQYLEEEGISFELESQIANVKNQGEEVVITTQRGDYTFDAVLYATGRKPNTADLGLENTDIKVNDRGAIQVDEFKQTSVKNVFAVGDVNGGLQFTYVSLDDYRIVMSYLVGDKSYSEKVRKNIPNTTFINPPLSRVGIDEATAKEKGLHYKANQLLVANMPRGHVNNDLRGIYKVVVDADTDLILGATLFAAEAQETINIITMAMDNKVPYTYLRDQIFTHPTMAENLNDVFNI</sequence>
<dbReference type="FunFam" id="3.30.390.30:FF:000001">
    <property type="entry name" value="Dihydrolipoyl dehydrogenase"/>
    <property type="match status" value="1"/>
</dbReference>
<comment type="cofactor">
    <cofactor evidence="1">
        <name>FAD</name>
        <dbReference type="ChEBI" id="CHEBI:57692"/>
    </cofactor>
</comment>
<dbReference type="STRING" id="764291.STRUR_1233"/>
<dbReference type="PROSITE" id="PS00065">
    <property type="entry name" value="D_2_HYDROXYACID_DH_1"/>
    <property type="match status" value="1"/>
</dbReference>
<keyword evidence="7" id="KW-1015">Disulfide bond</keyword>
<comment type="caution">
    <text evidence="12">The sequence shown here is derived from an EMBL/GenBank/DDBJ whole genome shotgun (WGS) entry which is preliminary data.</text>
</comment>
<keyword evidence="4 9" id="KW-0274">FAD</keyword>
<dbReference type="GO" id="GO:0003955">
    <property type="term" value="F:NAD(P)H dehydrogenase (quinone) activity"/>
    <property type="evidence" value="ECO:0007669"/>
    <property type="project" value="TreeGrafter"/>
</dbReference>
<keyword evidence="3 9" id="KW-0285">Flavoprotein</keyword>
<comment type="similarity">
    <text evidence="2 9">Belongs to the class-I pyridine nucleotide-disulfide oxidoreductase family.</text>
</comment>
<dbReference type="PANTHER" id="PTHR43014">
    <property type="entry name" value="MERCURIC REDUCTASE"/>
    <property type="match status" value="1"/>
</dbReference>
<name>G5KG72_9STRE</name>
<dbReference type="EMBL" id="AEUZ02000001">
    <property type="protein sequence ID" value="EHJ55999.1"/>
    <property type="molecule type" value="Genomic_DNA"/>
</dbReference>
<dbReference type="Pfam" id="PF07992">
    <property type="entry name" value="Pyr_redox_2"/>
    <property type="match status" value="1"/>
</dbReference>
<dbReference type="InterPro" id="IPR012999">
    <property type="entry name" value="Pyr_OxRdtase_I_AS"/>
</dbReference>